<sequence>MGNVSSWKYIDVPTLPYANQGKGIIGFLGSGASSFKPQAPSWFANLARHNLISEHRFGLAFGTSGKGQIVIGQVDTNLIDGPFTTVERVAVNGSYEGSYTVLGDFTVNGTIFAKDQVIIMDVGTDNIQGPLSVTKKMFDSFGWQTNLKVKPPPPGGFNNGQGSAKTLLGYFDCSKPPTIGFSFPATSQLKKGQKGTNFNVSPDVWDVYEHKHDAGNCTSILGGINALGTTWLLGQSFFAGHYIDFNVQNETISYANLKDSSGGS</sequence>
<comment type="similarity">
    <text evidence="1">Belongs to the peptidase A1 family.</text>
</comment>
<dbReference type="GO" id="GO:0006508">
    <property type="term" value="P:proteolysis"/>
    <property type="evidence" value="ECO:0007669"/>
    <property type="project" value="InterPro"/>
</dbReference>
<dbReference type="SUPFAM" id="SSF50630">
    <property type="entry name" value="Acid proteases"/>
    <property type="match status" value="1"/>
</dbReference>
<dbReference type="GeneID" id="54474420"/>
<accession>A0A6A6PY68</accession>
<organism evidence="3 4">
    <name type="scientific">Neohortaea acidophila</name>
    <dbReference type="NCBI Taxonomy" id="245834"/>
    <lineage>
        <taxon>Eukaryota</taxon>
        <taxon>Fungi</taxon>
        <taxon>Dikarya</taxon>
        <taxon>Ascomycota</taxon>
        <taxon>Pezizomycotina</taxon>
        <taxon>Dothideomycetes</taxon>
        <taxon>Dothideomycetidae</taxon>
        <taxon>Mycosphaerellales</taxon>
        <taxon>Teratosphaeriaceae</taxon>
        <taxon>Neohortaea</taxon>
    </lineage>
</organism>
<dbReference type="RefSeq" id="XP_033591285.1">
    <property type="nucleotide sequence ID" value="XM_033733418.1"/>
</dbReference>
<dbReference type="InterPro" id="IPR021109">
    <property type="entry name" value="Peptidase_aspartic_dom_sf"/>
</dbReference>
<dbReference type="GO" id="GO:0004190">
    <property type="term" value="F:aspartic-type endopeptidase activity"/>
    <property type="evidence" value="ECO:0007669"/>
    <property type="project" value="InterPro"/>
</dbReference>
<dbReference type="PANTHER" id="PTHR47966:SF51">
    <property type="entry name" value="BETA-SITE APP-CLEAVING ENZYME, ISOFORM A-RELATED"/>
    <property type="match status" value="1"/>
</dbReference>
<evidence type="ECO:0000313" key="3">
    <source>
        <dbReference type="EMBL" id="KAF2484716.1"/>
    </source>
</evidence>
<evidence type="ECO:0000259" key="2">
    <source>
        <dbReference type="PROSITE" id="PS51767"/>
    </source>
</evidence>
<evidence type="ECO:0000313" key="4">
    <source>
        <dbReference type="Proteomes" id="UP000799767"/>
    </source>
</evidence>
<name>A0A6A6PY68_9PEZI</name>
<dbReference type="InterPro" id="IPR033121">
    <property type="entry name" value="PEPTIDASE_A1"/>
</dbReference>
<dbReference type="PANTHER" id="PTHR47966">
    <property type="entry name" value="BETA-SITE APP-CLEAVING ENZYME, ISOFORM A-RELATED"/>
    <property type="match status" value="1"/>
</dbReference>
<dbReference type="EMBL" id="MU001634">
    <property type="protein sequence ID" value="KAF2484716.1"/>
    <property type="molecule type" value="Genomic_DNA"/>
</dbReference>
<dbReference type="InterPro" id="IPR001461">
    <property type="entry name" value="Aspartic_peptidase_A1"/>
</dbReference>
<feature type="domain" description="Peptidase A1" evidence="2">
    <location>
        <begin position="1"/>
        <end position="255"/>
    </location>
</feature>
<dbReference type="AlphaFoldDB" id="A0A6A6PY68"/>
<protein>
    <submittedName>
        <fullName evidence="3">Aspartic peptidase domain-containing protein</fullName>
    </submittedName>
</protein>
<dbReference type="Proteomes" id="UP000799767">
    <property type="component" value="Unassembled WGS sequence"/>
</dbReference>
<keyword evidence="4" id="KW-1185">Reference proteome</keyword>
<evidence type="ECO:0000256" key="1">
    <source>
        <dbReference type="ARBA" id="ARBA00007447"/>
    </source>
</evidence>
<dbReference type="Gene3D" id="2.40.70.10">
    <property type="entry name" value="Acid Proteases"/>
    <property type="match status" value="1"/>
</dbReference>
<gene>
    <name evidence="3" type="ORF">BDY17DRAFT_296183</name>
</gene>
<proteinExistence type="inferred from homology"/>
<reference evidence="3" key="1">
    <citation type="journal article" date="2020" name="Stud. Mycol.">
        <title>101 Dothideomycetes genomes: a test case for predicting lifestyles and emergence of pathogens.</title>
        <authorList>
            <person name="Haridas S."/>
            <person name="Albert R."/>
            <person name="Binder M."/>
            <person name="Bloem J."/>
            <person name="Labutti K."/>
            <person name="Salamov A."/>
            <person name="Andreopoulos B."/>
            <person name="Baker S."/>
            <person name="Barry K."/>
            <person name="Bills G."/>
            <person name="Bluhm B."/>
            <person name="Cannon C."/>
            <person name="Castanera R."/>
            <person name="Culley D."/>
            <person name="Daum C."/>
            <person name="Ezra D."/>
            <person name="Gonzalez J."/>
            <person name="Henrissat B."/>
            <person name="Kuo A."/>
            <person name="Liang C."/>
            <person name="Lipzen A."/>
            <person name="Lutzoni F."/>
            <person name="Magnuson J."/>
            <person name="Mondo S."/>
            <person name="Nolan M."/>
            <person name="Ohm R."/>
            <person name="Pangilinan J."/>
            <person name="Park H.-J."/>
            <person name="Ramirez L."/>
            <person name="Alfaro M."/>
            <person name="Sun H."/>
            <person name="Tritt A."/>
            <person name="Yoshinaga Y."/>
            <person name="Zwiers L.-H."/>
            <person name="Turgeon B."/>
            <person name="Goodwin S."/>
            <person name="Spatafora J."/>
            <person name="Crous P."/>
            <person name="Grigoriev I."/>
        </authorList>
    </citation>
    <scope>NUCLEOTIDE SEQUENCE</scope>
    <source>
        <strain evidence="3">CBS 113389</strain>
    </source>
</reference>
<dbReference type="OrthoDB" id="15189at2759"/>
<dbReference type="PROSITE" id="PS51767">
    <property type="entry name" value="PEPTIDASE_A1"/>
    <property type="match status" value="1"/>
</dbReference>
<dbReference type="Pfam" id="PF00026">
    <property type="entry name" value="Asp"/>
    <property type="match status" value="1"/>
</dbReference>